<feature type="region of interest" description="Disordered" evidence="4">
    <location>
        <begin position="155"/>
        <end position="203"/>
    </location>
</feature>
<dbReference type="Pfam" id="PF23267">
    <property type="entry name" value="ENOX1"/>
    <property type="match status" value="1"/>
</dbReference>
<feature type="domain" description="Ecto-NOX disulfide-thiol exchanger 1/2" evidence="6">
    <location>
        <begin position="200"/>
        <end position="284"/>
    </location>
</feature>
<evidence type="ECO:0000256" key="2">
    <source>
        <dbReference type="ARBA" id="ARBA00022771"/>
    </source>
</evidence>
<dbReference type="InterPro" id="IPR056611">
    <property type="entry name" value="ENOX1/2_dom"/>
</dbReference>
<evidence type="ECO:0008006" key="9">
    <source>
        <dbReference type="Google" id="ProtNLM"/>
    </source>
</evidence>
<feature type="region of interest" description="Disordered" evidence="4">
    <location>
        <begin position="252"/>
        <end position="291"/>
    </location>
</feature>
<evidence type="ECO:0000256" key="3">
    <source>
        <dbReference type="ARBA" id="ARBA00022833"/>
    </source>
</evidence>
<dbReference type="GO" id="GO:0008270">
    <property type="term" value="F:zinc ion binding"/>
    <property type="evidence" value="ECO:0007669"/>
    <property type="project" value="UniProtKB-KW"/>
</dbReference>
<feature type="compositionally biased region" description="Polar residues" evidence="4">
    <location>
        <begin position="155"/>
        <end position="168"/>
    </location>
</feature>
<proteinExistence type="predicted"/>
<feature type="compositionally biased region" description="Low complexity" evidence="4">
    <location>
        <begin position="260"/>
        <end position="269"/>
    </location>
</feature>
<dbReference type="Proteomes" id="UP001187531">
    <property type="component" value="Unassembled WGS sequence"/>
</dbReference>
<dbReference type="GO" id="GO:0003677">
    <property type="term" value="F:DNA binding"/>
    <property type="evidence" value="ECO:0007669"/>
    <property type="project" value="InterPro"/>
</dbReference>
<keyword evidence="8" id="KW-1185">Reference proteome</keyword>
<evidence type="ECO:0000313" key="8">
    <source>
        <dbReference type="Proteomes" id="UP001187531"/>
    </source>
</evidence>
<dbReference type="InterPro" id="IPR003656">
    <property type="entry name" value="Znf_BED"/>
</dbReference>
<name>A0AA88HRU2_ARTSF</name>
<feature type="compositionally biased region" description="Low complexity" evidence="4">
    <location>
        <begin position="280"/>
        <end position="291"/>
    </location>
</feature>
<feature type="compositionally biased region" description="Polar residues" evidence="4">
    <location>
        <begin position="191"/>
        <end position="200"/>
    </location>
</feature>
<evidence type="ECO:0000259" key="5">
    <source>
        <dbReference type="Pfam" id="PF02892"/>
    </source>
</evidence>
<dbReference type="PANTHER" id="PTHR16001">
    <property type="entry name" value="ECTO-NOX DISULFIDE-THIOL EXCHANGER"/>
    <property type="match status" value="1"/>
</dbReference>
<protein>
    <recommendedName>
        <fullName evidence="9">BED-type domain-containing protein</fullName>
    </recommendedName>
</protein>
<evidence type="ECO:0000256" key="4">
    <source>
        <dbReference type="SAM" id="MobiDB-lite"/>
    </source>
</evidence>
<gene>
    <name evidence="7" type="ORF">QYM36_007052</name>
</gene>
<accession>A0AA88HRU2</accession>
<keyword evidence="2" id="KW-0863">Zinc-finger</keyword>
<keyword evidence="1" id="KW-0479">Metal-binding</keyword>
<dbReference type="EMBL" id="JAVRJZ010000011">
    <property type="protein sequence ID" value="KAK2716770.1"/>
    <property type="molecule type" value="Genomic_DNA"/>
</dbReference>
<dbReference type="GO" id="GO:0016491">
    <property type="term" value="F:oxidoreductase activity"/>
    <property type="evidence" value="ECO:0007669"/>
    <property type="project" value="InterPro"/>
</dbReference>
<evidence type="ECO:0000313" key="7">
    <source>
        <dbReference type="EMBL" id="KAK2716770.1"/>
    </source>
</evidence>
<dbReference type="AlphaFoldDB" id="A0AA88HRU2"/>
<dbReference type="Pfam" id="PF02892">
    <property type="entry name" value="zf-BED"/>
    <property type="match status" value="1"/>
</dbReference>
<sequence>MISLSDYLFVFVEIKFEKKNKFRFNKMVNVSTRANPVNYFFHTVMQEDNRVTKRCKICGRNYRASLGISSNFISHLKSAHKVEFAEFQRRYVLNYYPNSLKQPMTQIPNSSPGSCFIQSSGDETMQLLSGGHFSNAQQVECSVTPYQAYFPSYLESQSDPNTSPSSVKIETHDLEISDSEDSGWKKRSKSEASPSGSGTTLEDREALKFQLDAYKTEVSVIQREMKAEIESKDRQLLLLQQTLQNLQKHLTETSHKGSVSSDQNNSSSDQRPEIEAQAGTSDSTQNVSSSVNSTIKEREAKLIGVLSTFLHIHPMGAGIDYIVSYVQRVIDRNIATSEVEVILQQFPSMFSQSVTGVGASMERKWVSKIFDGCQIQK</sequence>
<dbReference type="PANTHER" id="PTHR16001:SF4">
    <property type="entry name" value="ECTO-NOX DISULFIDE-THIOL EXCHANGER 1-LIKE PROTEIN"/>
    <property type="match status" value="1"/>
</dbReference>
<dbReference type="GO" id="GO:0009897">
    <property type="term" value="C:external side of plasma membrane"/>
    <property type="evidence" value="ECO:0007669"/>
    <property type="project" value="InterPro"/>
</dbReference>
<organism evidence="7 8">
    <name type="scientific">Artemia franciscana</name>
    <name type="common">Brine shrimp</name>
    <name type="synonym">Artemia sanfranciscana</name>
    <dbReference type="NCBI Taxonomy" id="6661"/>
    <lineage>
        <taxon>Eukaryota</taxon>
        <taxon>Metazoa</taxon>
        <taxon>Ecdysozoa</taxon>
        <taxon>Arthropoda</taxon>
        <taxon>Crustacea</taxon>
        <taxon>Branchiopoda</taxon>
        <taxon>Anostraca</taxon>
        <taxon>Artemiidae</taxon>
        <taxon>Artemia</taxon>
    </lineage>
</organism>
<keyword evidence="3" id="KW-0862">Zinc</keyword>
<evidence type="ECO:0000256" key="1">
    <source>
        <dbReference type="ARBA" id="ARBA00022723"/>
    </source>
</evidence>
<evidence type="ECO:0000259" key="6">
    <source>
        <dbReference type="Pfam" id="PF23267"/>
    </source>
</evidence>
<feature type="domain" description="BED-type" evidence="5">
    <location>
        <begin position="54"/>
        <end position="81"/>
    </location>
</feature>
<dbReference type="GO" id="GO:0007624">
    <property type="term" value="P:ultradian rhythm"/>
    <property type="evidence" value="ECO:0007669"/>
    <property type="project" value="InterPro"/>
</dbReference>
<dbReference type="InterPro" id="IPR038876">
    <property type="entry name" value="ENOX"/>
</dbReference>
<reference evidence="7" key="1">
    <citation type="submission" date="2023-07" db="EMBL/GenBank/DDBJ databases">
        <title>Chromosome-level genome assembly of Artemia franciscana.</title>
        <authorList>
            <person name="Jo E."/>
        </authorList>
    </citation>
    <scope>NUCLEOTIDE SEQUENCE</scope>
    <source>
        <tissue evidence="7">Whole body</tissue>
    </source>
</reference>
<comment type="caution">
    <text evidence="7">The sequence shown here is derived from an EMBL/GenBank/DDBJ whole genome shotgun (WGS) entry which is preliminary data.</text>
</comment>